<comment type="caution">
    <text evidence="1">The sequence shown here is derived from an EMBL/GenBank/DDBJ whole genome shotgun (WGS) entry which is preliminary data.</text>
</comment>
<sequence length="75" mass="7876">MERRRADHDLTCTQQKGVANDLGLLLQAIAGEGLAGLDCVVVPAPGMTGEGKIDAALVLPDVHPVFAQTQRIKNA</sequence>
<protein>
    <submittedName>
        <fullName evidence="1">Uncharacterized protein</fullName>
    </submittedName>
</protein>
<evidence type="ECO:0000313" key="1">
    <source>
        <dbReference type="EMBL" id="MBB5715222.1"/>
    </source>
</evidence>
<name>A0A7W9EW00_9SPHN</name>
<evidence type="ECO:0000313" key="2">
    <source>
        <dbReference type="Proteomes" id="UP000546200"/>
    </source>
</evidence>
<proteinExistence type="predicted"/>
<dbReference type="EMBL" id="JACIJK010000006">
    <property type="protein sequence ID" value="MBB5715222.1"/>
    <property type="molecule type" value="Genomic_DNA"/>
</dbReference>
<keyword evidence="2" id="KW-1185">Reference proteome</keyword>
<dbReference type="AlphaFoldDB" id="A0A7W9EW00"/>
<dbReference type="Proteomes" id="UP000546200">
    <property type="component" value="Unassembled WGS sequence"/>
</dbReference>
<accession>A0A7W9EW00</accession>
<organism evidence="1 2">
    <name type="scientific">Sphingomonas aerophila</name>
    <dbReference type="NCBI Taxonomy" id="1344948"/>
    <lineage>
        <taxon>Bacteria</taxon>
        <taxon>Pseudomonadati</taxon>
        <taxon>Pseudomonadota</taxon>
        <taxon>Alphaproteobacteria</taxon>
        <taxon>Sphingomonadales</taxon>
        <taxon>Sphingomonadaceae</taxon>
        <taxon>Sphingomonas</taxon>
    </lineage>
</organism>
<reference evidence="1 2" key="1">
    <citation type="submission" date="2020-08" db="EMBL/GenBank/DDBJ databases">
        <title>Genomic Encyclopedia of Type Strains, Phase IV (KMG-IV): sequencing the most valuable type-strain genomes for metagenomic binning, comparative biology and taxonomic classification.</title>
        <authorList>
            <person name="Goeker M."/>
        </authorList>
    </citation>
    <scope>NUCLEOTIDE SEQUENCE [LARGE SCALE GENOMIC DNA]</scope>
    <source>
        <strain evidence="1 2">DSM 100044</strain>
    </source>
</reference>
<gene>
    <name evidence="1" type="ORF">FHS94_002068</name>
</gene>